<protein>
    <submittedName>
        <fullName evidence="2">Uncharacterized protein</fullName>
    </submittedName>
</protein>
<keyword evidence="3" id="KW-1185">Reference proteome</keyword>
<evidence type="ECO:0000313" key="2">
    <source>
        <dbReference type="EMBL" id="KRX05945.1"/>
    </source>
</evidence>
<reference evidence="2 3" key="1">
    <citation type="journal article" date="2015" name="Sci. Rep.">
        <title>Genome of the facultative scuticociliatosis pathogen Pseudocohnilembus persalinus provides insight into its virulence through horizontal gene transfer.</title>
        <authorList>
            <person name="Xiong J."/>
            <person name="Wang G."/>
            <person name="Cheng J."/>
            <person name="Tian M."/>
            <person name="Pan X."/>
            <person name="Warren A."/>
            <person name="Jiang C."/>
            <person name="Yuan D."/>
            <person name="Miao W."/>
        </authorList>
    </citation>
    <scope>NUCLEOTIDE SEQUENCE [LARGE SCALE GENOMIC DNA]</scope>
    <source>
        <strain evidence="2">36N120E</strain>
    </source>
</reference>
<organism evidence="2 3">
    <name type="scientific">Pseudocohnilembus persalinus</name>
    <name type="common">Ciliate</name>
    <dbReference type="NCBI Taxonomy" id="266149"/>
    <lineage>
        <taxon>Eukaryota</taxon>
        <taxon>Sar</taxon>
        <taxon>Alveolata</taxon>
        <taxon>Ciliophora</taxon>
        <taxon>Intramacronucleata</taxon>
        <taxon>Oligohymenophorea</taxon>
        <taxon>Scuticociliatia</taxon>
        <taxon>Philasterida</taxon>
        <taxon>Pseudocohnilembidae</taxon>
        <taxon>Pseudocohnilembus</taxon>
    </lineage>
</organism>
<feature type="transmembrane region" description="Helical" evidence="1">
    <location>
        <begin position="188"/>
        <end position="208"/>
    </location>
</feature>
<name>A0A0V0QU71_PSEPJ</name>
<dbReference type="OrthoDB" id="294730at2759"/>
<feature type="transmembrane region" description="Helical" evidence="1">
    <location>
        <begin position="158"/>
        <end position="176"/>
    </location>
</feature>
<dbReference type="InParanoid" id="A0A0V0QU71"/>
<accession>A0A0V0QU71</accession>
<feature type="transmembrane region" description="Helical" evidence="1">
    <location>
        <begin position="20"/>
        <end position="41"/>
    </location>
</feature>
<proteinExistence type="predicted"/>
<keyword evidence="1" id="KW-0472">Membrane</keyword>
<dbReference type="AlphaFoldDB" id="A0A0V0QU71"/>
<dbReference type="EMBL" id="LDAU01000102">
    <property type="protein sequence ID" value="KRX05945.1"/>
    <property type="molecule type" value="Genomic_DNA"/>
</dbReference>
<evidence type="ECO:0000256" key="1">
    <source>
        <dbReference type="SAM" id="Phobius"/>
    </source>
</evidence>
<keyword evidence="1" id="KW-1133">Transmembrane helix</keyword>
<gene>
    <name evidence="2" type="ORF">PPERSA_01023</name>
</gene>
<sequence>MAETVIKQVEKNNKEIRQNSSLQTIFTLINLMIGGTILILPSLTLQKGIIITPLVLIITGGISYKTCSIYNSLMKEDEIDVQYPIKRILGKNWLPNGYIPCKITDFFSVDPDNWAPFIVSCLYLLMLISVLPVYWDVTKRRISPFLGNGSETISQKNNLIMNTFFILFGIGIKIIPDITADQIASFNGSLTIFFFVYLIPIIMHFVTFNKVNKFLLAIKILFLKICDPIQDTDKNDTKTQNTSFLSENDQPNNIQTQNSDQFMKYLKLSSQN</sequence>
<evidence type="ECO:0000313" key="3">
    <source>
        <dbReference type="Proteomes" id="UP000054937"/>
    </source>
</evidence>
<keyword evidence="1" id="KW-0812">Transmembrane</keyword>
<comment type="caution">
    <text evidence="2">The sequence shown here is derived from an EMBL/GenBank/DDBJ whole genome shotgun (WGS) entry which is preliminary data.</text>
</comment>
<feature type="transmembrane region" description="Helical" evidence="1">
    <location>
        <begin position="114"/>
        <end position="137"/>
    </location>
</feature>
<dbReference type="Proteomes" id="UP000054937">
    <property type="component" value="Unassembled WGS sequence"/>
</dbReference>